<evidence type="ECO:0000313" key="8">
    <source>
        <dbReference type="Proteomes" id="UP000219642"/>
    </source>
</evidence>
<keyword evidence="8" id="KW-1185">Reference proteome</keyword>
<feature type="transmembrane region" description="Helical" evidence="5">
    <location>
        <begin position="193"/>
        <end position="210"/>
    </location>
</feature>
<evidence type="ECO:0000256" key="4">
    <source>
        <dbReference type="ARBA" id="ARBA00023136"/>
    </source>
</evidence>
<feature type="transmembrane region" description="Helical" evidence="5">
    <location>
        <begin position="94"/>
        <end position="118"/>
    </location>
</feature>
<dbReference type="Pfam" id="PF04932">
    <property type="entry name" value="Wzy_C"/>
    <property type="match status" value="1"/>
</dbReference>
<dbReference type="PANTHER" id="PTHR37422:SF17">
    <property type="entry name" value="O-ANTIGEN LIGASE"/>
    <property type="match status" value="1"/>
</dbReference>
<keyword evidence="4 5" id="KW-0472">Membrane</keyword>
<sequence length="422" mass="47698">MINSKFDNAQLILKQVMFFLCVIAFCSIIVNPYLSVKIFSIAGAVAFFIALKEWRKLKNSDAKWLCLSLLLIGICDLFWYSLFKDSNSPAINSYRAYLEVGKICCFGSFILYIVSLNNKDTKGFIYTKKVHYLAALLLQIMMIGYTVYQSAYLGAPRVTLALTGGTDATGAAYTVVFLSIYIILVLQHLRIKFRELLLIAHFFITLVILVTTETRAAILTYPVIIFALLIVKIYREKHVPWKILTVFALVLLTGVWMMKDSMIQRYNDLNNDIVAYDQNNSATSVGARFAMWETGLIAASHNYLWQSTDQRNAIITAAVAKDPSLRGALDYMRGHLHNEIVETISTKGPSGLLLYFMFIISFFIYAYRKLNSMIMCAFLVSFISLGLTGVMFYSKTTPIAWMLALIMSVALLVSNSKDKVFK</sequence>
<keyword evidence="2 5" id="KW-0812">Transmembrane</keyword>
<dbReference type="EMBL" id="NITV01000002">
    <property type="protein sequence ID" value="PDO89086.1"/>
    <property type="molecule type" value="Genomic_DNA"/>
</dbReference>
<feature type="domain" description="O-antigen ligase-related" evidence="6">
    <location>
        <begin position="202"/>
        <end position="356"/>
    </location>
</feature>
<feature type="transmembrane region" description="Helical" evidence="5">
    <location>
        <begin position="130"/>
        <end position="148"/>
    </location>
</feature>
<dbReference type="PANTHER" id="PTHR37422">
    <property type="entry name" value="TEICHURONIC ACID BIOSYNTHESIS PROTEIN TUAE"/>
    <property type="match status" value="1"/>
</dbReference>
<evidence type="ECO:0000256" key="3">
    <source>
        <dbReference type="ARBA" id="ARBA00022989"/>
    </source>
</evidence>
<feature type="transmembrane region" description="Helical" evidence="5">
    <location>
        <begin position="216"/>
        <end position="234"/>
    </location>
</feature>
<accession>A0ABX4IVJ7</accession>
<feature type="transmembrane region" description="Helical" evidence="5">
    <location>
        <begin position="241"/>
        <end position="258"/>
    </location>
</feature>
<feature type="transmembrane region" description="Helical" evidence="5">
    <location>
        <begin position="350"/>
        <end position="367"/>
    </location>
</feature>
<comment type="caution">
    <text evidence="7">The sequence shown here is derived from an EMBL/GenBank/DDBJ whole genome shotgun (WGS) entry which is preliminary data.</text>
</comment>
<dbReference type="Proteomes" id="UP000219642">
    <property type="component" value="Unassembled WGS sequence"/>
</dbReference>
<evidence type="ECO:0000259" key="6">
    <source>
        <dbReference type="Pfam" id="PF04932"/>
    </source>
</evidence>
<feature type="transmembrane region" description="Helical" evidence="5">
    <location>
        <begin position="36"/>
        <end position="52"/>
    </location>
</feature>
<keyword evidence="3 5" id="KW-1133">Transmembrane helix</keyword>
<dbReference type="InterPro" id="IPR007016">
    <property type="entry name" value="O-antigen_ligase-rel_domated"/>
</dbReference>
<evidence type="ECO:0000256" key="5">
    <source>
        <dbReference type="SAM" id="Phobius"/>
    </source>
</evidence>
<reference evidence="7 8" key="1">
    <citation type="submission" date="2017-06" db="EMBL/GenBank/DDBJ databases">
        <title>Draft genome sequence of nitrogen-fixing Kosakonia pseudosacchari strain NN143 isolated from sugarcane roots.</title>
        <authorList>
            <person name="Li Y."/>
            <person name="Li S."/>
            <person name="Lin L."/>
            <person name="Wu X."/>
            <person name="Yang L."/>
            <person name="Li Y."/>
            <person name="An Q."/>
        </authorList>
    </citation>
    <scope>NUCLEOTIDE SEQUENCE [LARGE SCALE GENOMIC DNA]</scope>
    <source>
        <strain evidence="7 8">NN143</strain>
    </source>
</reference>
<dbReference type="RefSeq" id="WP_097399825.1">
    <property type="nucleotide sequence ID" value="NZ_CP158850.1"/>
</dbReference>
<feature type="transmembrane region" description="Helical" evidence="5">
    <location>
        <begin position="399"/>
        <end position="416"/>
    </location>
</feature>
<protein>
    <submittedName>
        <fullName evidence="7">Polymerase</fullName>
    </submittedName>
</protein>
<evidence type="ECO:0000256" key="1">
    <source>
        <dbReference type="ARBA" id="ARBA00004141"/>
    </source>
</evidence>
<dbReference type="InterPro" id="IPR051533">
    <property type="entry name" value="WaaL-like"/>
</dbReference>
<feature type="transmembrane region" description="Helical" evidence="5">
    <location>
        <begin position="64"/>
        <end position="82"/>
    </location>
</feature>
<feature type="transmembrane region" description="Helical" evidence="5">
    <location>
        <begin position="374"/>
        <end position="393"/>
    </location>
</feature>
<comment type="subcellular location">
    <subcellularLocation>
        <location evidence="1">Membrane</location>
        <topology evidence="1">Multi-pass membrane protein</topology>
    </subcellularLocation>
</comment>
<organism evidence="7 8">
    <name type="scientific">Kosakonia pseudosacchari</name>
    <dbReference type="NCBI Taxonomy" id="1646340"/>
    <lineage>
        <taxon>Bacteria</taxon>
        <taxon>Pseudomonadati</taxon>
        <taxon>Pseudomonadota</taxon>
        <taxon>Gammaproteobacteria</taxon>
        <taxon>Enterobacterales</taxon>
        <taxon>Enterobacteriaceae</taxon>
        <taxon>Kosakonia</taxon>
    </lineage>
</organism>
<gene>
    <name evidence="7" type="ORF">BK796_03840</name>
</gene>
<feature type="transmembrane region" description="Helical" evidence="5">
    <location>
        <begin position="168"/>
        <end position="186"/>
    </location>
</feature>
<name>A0ABX4IVJ7_9ENTR</name>
<proteinExistence type="predicted"/>
<evidence type="ECO:0000256" key="2">
    <source>
        <dbReference type="ARBA" id="ARBA00022692"/>
    </source>
</evidence>
<evidence type="ECO:0000313" key="7">
    <source>
        <dbReference type="EMBL" id="PDO89086.1"/>
    </source>
</evidence>